<comment type="caution">
    <text evidence="2">The sequence shown here is derived from an EMBL/GenBank/DDBJ whole genome shotgun (WGS) entry which is preliminary data.</text>
</comment>
<sequence>MEMSSTSINSQLDNVSSSRSQREHAGYQILTSRRSQRATKRIIDDTYSSIGRCHLCDMAYSSYHLYQCPQKRCKENFCFKCLNKYHFGLSKKLFEVSCRKPNQPCIICSGKCLCRQCETKAISDDLEKMKNLVKISSAPSQNISDSKAVVCGNAGCPPNRKNLNVEESEEITVDSPMVPEDNSKQVSTKFNEVEGSKIVPYSMFDLAWAQQQIKKKDIENLIKAQMSTRYQGHE</sequence>
<keyword evidence="3" id="KW-1185">Reference proteome</keyword>
<evidence type="ECO:0000313" key="3">
    <source>
        <dbReference type="Proteomes" id="UP001295684"/>
    </source>
</evidence>
<feature type="region of interest" description="Disordered" evidence="1">
    <location>
        <begin position="1"/>
        <end position="32"/>
    </location>
</feature>
<feature type="compositionally biased region" description="Polar residues" evidence="1">
    <location>
        <begin position="1"/>
        <end position="19"/>
    </location>
</feature>
<dbReference type="AlphaFoldDB" id="A0AAD2CYI0"/>
<organism evidence="2 3">
    <name type="scientific">Euplotes crassus</name>
    <dbReference type="NCBI Taxonomy" id="5936"/>
    <lineage>
        <taxon>Eukaryota</taxon>
        <taxon>Sar</taxon>
        <taxon>Alveolata</taxon>
        <taxon>Ciliophora</taxon>
        <taxon>Intramacronucleata</taxon>
        <taxon>Spirotrichea</taxon>
        <taxon>Hypotrichia</taxon>
        <taxon>Euplotida</taxon>
        <taxon>Euplotidae</taxon>
        <taxon>Moneuplotes</taxon>
    </lineage>
</organism>
<evidence type="ECO:0000256" key="1">
    <source>
        <dbReference type="SAM" id="MobiDB-lite"/>
    </source>
</evidence>
<reference evidence="2" key="1">
    <citation type="submission" date="2023-07" db="EMBL/GenBank/DDBJ databases">
        <authorList>
            <consortium name="AG Swart"/>
            <person name="Singh M."/>
            <person name="Singh A."/>
            <person name="Seah K."/>
            <person name="Emmerich C."/>
        </authorList>
    </citation>
    <scope>NUCLEOTIDE SEQUENCE</scope>
    <source>
        <strain evidence="2">DP1</strain>
    </source>
</reference>
<evidence type="ECO:0000313" key="2">
    <source>
        <dbReference type="EMBL" id="CAI2374674.1"/>
    </source>
</evidence>
<accession>A0AAD2CYI0</accession>
<gene>
    <name evidence="2" type="ORF">ECRASSUSDP1_LOCUS16031</name>
</gene>
<protein>
    <submittedName>
        <fullName evidence="2">Uncharacterized protein</fullName>
    </submittedName>
</protein>
<proteinExistence type="predicted"/>
<dbReference type="Proteomes" id="UP001295684">
    <property type="component" value="Unassembled WGS sequence"/>
</dbReference>
<name>A0AAD2CYI0_EUPCR</name>
<dbReference type="EMBL" id="CAMPGE010016098">
    <property type="protein sequence ID" value="CAI2374674.1"/>
    <property type="molecule type" value="Genomic_DNA"/>
</dbReference>